<dbReference type="RefSeq" id="WP_345264637.1">
    <property type="nucleotide sequence ID" value="NZ_BAABHB010000002.1"/>
</dbReference>
<dbReference type="InterPro" id="IPR027417">
    <property type="entry name" value="P-loop_NTPase"/>
</dbReference>
<gene>
    <name evidence="1" type="ORF">GCM10023187_10360</name>
</gene>
<evidence type="ECO:0000313" key="1">
    <source>
        <dbReference type="EMBL" id="GAA4399052.1"/>
    </source>
</evidence>
<protein>
    <submittedName>
        <fullName evidence="1">Uncharacterized protein</fullName>
    </submittedName>
</protein>
<evidence type="ECO:0000313" key="2">
    <source>
        <dbReference type="Proteomes" id="UP001500936"/>
    </source>
</evidence>
<accession>A0ABP8K187</accession>
<sequence length="1190" mass="137042">MSELYRQYYKRAIDAHKAGLKLVLGGTGLGKTSSFARLLTQEQHPAGTKFVYVANRRQLLDEMQSQFKPGQLPIFYQKQDKDQLRAVLTDGTLADFWHLPATKNLINEWNRVGMIPIHHGGIGQRITQYGRLTQQNWLADEGVIDLEEKTREIFAPLKNLFTFAKQLATQKPLPNQAITPKEATDLASLPFWRTLFPYVAFQEEAGTCLFLVTLHKAFRGFYDGRRLIHLGNWSAPERERYIFVFDEFDFLESDLLGLLSEDLGMSDPFGLVETFYERMSMPKMSYKDYLAREPRWQPVREEIDKILARIKSLDEQGIPFPAINHFVTADDELRHRAIFQSNFSLFNAPVYLRIGERRKYSFDLCTEPTNQGAFRLLNTVTRAANDIFRLFAWLEETHEDIYPELLRQCFARTVYEGEVRRIKQLGRRYELCETNYGDLLTNGFGFFEIEADRSQLTDPEEVTLQYLSISSSPEAIIRKLCRNHLVFGLSATAHLRRVLRNFDWEGMRHPLRPAESFQPLPLSTDDITCIQTATSEKAAARNNAIRWELAQPLDSSSALGRQLKAIIQRNPTAFSKQGAKREQRTKRVQHFFGTLAWIAGQPATASPPTHLLFFSSLKHIQFLLDTARENEDNWFSATPIGQSKHNAAFRLVDVHYRDERTGKELDCHVVFYDADLGQTLRLDNELARQYNSLFWDNKPVLVITTYPSAGNGVNLQYFVQEDDWQANRPEARRDFTHIHLLDSPYFYFGGTHHTDAAGNPLSLAEERAVIKRDVYGIMKLLNAKCISEPQARAQLNSIRTINTFNNTYLTSSDGVINQVSVFVQALGRIERVWQPTADQVIRLDAGVYNALARFAGEEEFADDYEQFLSLASGNIVRLLTAIQSQLPTQRRNVTNQVLDIRRANEQVRERIHGLVRELSQYRQNRQPSDARRRWEQLREDVLRHDFQSRLLTEIGGVFRTNYANEGRLLISQRLKIAPWQTASPEFSPWSLNAIYEPIHALEYPALMNHFRIRGYEMAFLDQGQYFLPYVYQAILTGAIGEELIRALLTLNKIATSADEIPDELFEVADLKIVNRPILIDCKNYGPQTLRHFALPADDPLYHPKLNEERFKTKMVAKWHTINAHYKATAEEPCRLIIMNVRHDTTGALRFYDCQFKPVKTWGEASIIVLTGALSTNLLTESFNRLTTLLK</sequence>
<proteinExistence type="predicted"/>
<dbReference type="Proteomes" id="UP001500936">
    <property type="component" value="Unassembled WGS sequence"/>
</dbReference>
<organism evidence="1 2">
    <name type="scientific">Nibrella viscosa</name>
    <dbReference type="NCBI Taxonomy" id="1084524"/>
    <lineage>
        <taxon>Bacteria</taxon>
        <taxon>Pseudomonadati</taxon>
        <taxon>Bacteroidota</taxon>
        <taxon>Cytophagia</taxon>
        <taxon>Cytophagales</taxon>
        <taxon>Spirosomataceae</taxon>
        <taxon>Nibrella</taxon>
    </lineage>
</organism>
<dbReference type="SUPFAM" id="SSF52540">
    <property type="entry name" value="P-loop containing nucleoside triphosphate hydrolases"/>
    <property type="match status" value="2"/>
</dbReference>
<name>A0ABP8K187_9BACT</name>
<reference evidence="2" key="1">
    <citation type="journal article" date="2019" name="Int. J. Syst. Evol. Microbiol.">
        <title>The Global Catalogue of Microorganisms (GCM) 10K type strain sequencing project: providing services to taxonomists for standard genome sequencing and annotation.</title>
        <authorList>
            <consortium name="The Broad Institute Genomics Platform"/>
            <consortium name="The Broad Institute Genome Sequencing Center for Infectious Disease"/>
            <person name="Wu L."/>
            <person name="Ma J."/>
        </authorList>
    </citation>
    <scope>NUCLEOTIDE SEQUENCE [LARGE SCALE GENOMIC DNA]</scope>
    <source>
        <strain evidence="2">JCM 17925</strain>
    </source>
</reference>
<comment type="caution">
    <text evidence="1">The sequence shown here is derived from an EMBL/GenBank/DDBJ whole genome shotgun (WGS) entry which is preliminary data.</text>
</comment>
<keyword evidence="2" id="KW-1185">Reference proteome</keyword>
<dbReference type="EMBL" id="BAABHB010000002">
    <property type="protein sequence ID" value="GAA4399052.1"/>
    <property type="molecule type" value="Genomic_DNA"/>
</dbReference>